<dbReference type="OrthoDB" id="7178350at2"/>
<keyword evidence="4" id="KW-1185">Reference proteome</keyword>
<dbReference type="RefSeq" id="WP_116392757.1">
    <property type="nucleotide sequence ID" value="NZ_QUQO01000001.1"/>
</dbReference>
<evidence type="ECO:0000313" key="4">
    <source>
        <dbReference type="Proteomes" id="UP000264589"/>
    </source>
</evidence>
<feature type="active site" evidence="1">
    <location>
        <position position="79"/>
    </location>
</feature>
<protein>
    <submittedName>
        <fullName evidence="3">Tryptophan 7-halogenase</fullName>
    </submittedName>
</protein>
<comment type="caution">
    <text evidence="3">The sequence shown here is derived from an EMBL/GenBank/DDBJ whole genome shotgun (WGS) entry which is preliminary data.</text>
</comment>
<proteinExistence type="predicted"/>
<dbReference type="Proteomes" id="UP000264589">
    <property type="component" value="Unassembled WGS sequence"/>
</dbReference>
<dbReference type="Gene3D" id="3.50.50.60">
    <property type="entry name" value="FAD/NAD(P)-binding domain"/>
    <property type="match status" value="1"/>
</dbReference>
<evidence type="ECO:0000256" key="2">
    <source>
        <dbReference type="PIRSR" id="PIRSR011396-2"/>
    </source>
</evidence>
<dbReference type="PANTHER" id="PTHR43747">
    <property type="entry name" value="FAD-BINDING PROTEIN"/>
    <property type="match status" value="1"/>
</dbReference>
<sequence>MGQKRIKKLVIAGGGTAGWITAAAFSRLLGKSLDIHLVESEEIGIVGVGEATIPQIIRLNHMLGLDENEFLRRTYGTFKLGIEFVDWGRLGSRYLHTFGDTGINLANLHFHQYWLRYRQAGGENSLWDYSLHQQAADDNKFARMDRVGSSPMGGLAYAFHFDAALYAAYLREYAEAQGVRRTEGIIASVERTTEDGGIAALKLEDGTRIEGDFFIDCTGFRAFLIGQELKTDYQDWTHWLPCNRAIAVPSEKLSPLPPFTRATAKSAGWQWRIPLQHRTGNGHVFSNEFMSEDEATAILLDGLEGEALSDPRTLKFTTGRRETFWEKNCVAIGLSSGFLEPLESTSIHLIQSNVSRLISLFPRDGLHSADIDEYNRRTAAEFEQVRDFLILHYHQTEREDSPFWQHCRNMEVPEPLNEKMALFRASGRIGRDVDDLFRDTSWMQVMLGQGIEPQDYHPMADNITDAQLDEFLRNVRAIIDNAVTPLPSHEDFIKKFCDAG</sequence>
<feature type="binding site" evidence="2">
    <location>
        <position position="343"/>
    </location>
    <ligand>
        <name>L-tryptophan</name>
        <dbReference type="ChEBI" id="CHEBI:57912"/>
    </ligand>
</feature>
<dbReference type="SUPFAM" id="SSF51905">
    <property type="entry name" value="FAD/NAD(P)-binding domain"/>
    <property type="match status" value="1"/>
</dbReference>
<evidence type="ECO:0000256" key="1">
    <source>
        <dbReference type="PIRSR" id="PIRSR011396-1"/>
    </source>
</evidence>
<feature type="binding site" evidence="2">
    <location>
        <position position="79"/>
    </location>
    <ligand>
        <name>7-chloro-L-tryptophan</name>
        <dbReference type="ChEBI" id="CHEBI:58713"/>
    </ligand>
</feature>
<dbReference type="InterPro" id="IPR036188">
    <property type="entry name" value="FAD/NAD-bd_sf"/>
</dbReference>
<dbReference type="PANTHER" id="PTHR43747:SF4">
    <property type="entry name" value="FLAVIN-DEPENDENT TRYPTOPHAN HALOGENASE"/>
    <property type="match status" value="1"/>
</dbReference>
<dbReference type="InParanoid" id="A0A371RL10"/>
<dbReference type="PIRSF" id="PIRSF011396">
    <property type="entry name" value="Trp_halogenase"/>
    <property type="match status" value="1"/>
</dbReference>
<keyword evidence="2" id="KW-0285">Flavoprotein</keyword>
<evidence type="ECO:0000313" key="3">
    <source>
        <dbReference type="EMBL" id="RFB06124.1"/>
    </source>
</evidence>
<dbReference type="AlphaFoldDB" id="A0A371RL10"/>
<dbReference type="InterPro" id="IPR050816">
    <property type="entry name" value="Flavin-dep_Halogenase_NPB"/>
</dbReference>
<name>A0A371RL10_9PROT</name>
<dbReference type="GO" id="GO:0004497">
    <property type="term" value="F:monooxygenase activity"/>
    <property type="evidence" value="ECO:0007669"/>
    <property type="project" value="InterPro"/>
</dbReference>
<feature type="binding site" evidence="2">
    <location>
        <begin position="14"/>
        <end position="17"/>
    </location>
    <ligand>
        <name>FAD</name>
        <dbReference type="ChEBI" id="CHEBI:57692"/>
    </ligand>
</feature>
<reference evidence="3 4" key="1">
    <citation type="submission" date="2018-08" db="EMBL/GenBank/DDBJ databases">
        <title>Parvularcula sp. SM1705, isolated from surface water of the South Sea China.</title>
        <authorList>
            <person name="Sun L."/>
        </authorList>
    </citation>
    <scope>NUCLEOTIDE SEQUENCE [LARGE SCALE GENOMIC DNA]</scope>
    <source>
        <strain evidence="3 4">SM1705</strain>
    </source>
</reference>
<accession>A0A371RL10</accession>
<feature type="binding site" evidence="2">
    <location>
        <position position="334"/>
    </location>
    <ligand>
        <name>FAD</name>
        <dbReference type="ChEBI" id="CHEBI:57692"/>
    </ligand>
</feature>
<organism evidence="3 4">
    <name type="scientific">Parvularcula marina</name>
    <dbReference type="NCBI Taxonomy" id="2292771"/>
    <lineage>
        <taxon>Bacteria</taxon>
        <taxon>Pseudomonadati</taxon>
        <taxon>Pseudomonadota</taxon>
        <taxon>Alphaproteobacteria</taxon>
        <taxon>Parvularculales</taxon>
        <taxon>Parvularculaceae</taxon>
        <taxon>Parvularcula</taxon>
    </lineage>
</organism>
<feature type="binding site" evidence="2">
    <location>
        <position position="347"/>
    </location>
    <ligand>
        <name>FAD</name>
        <dbReference type="ChEBI" id="CHEBI:57692"/>
    </ligand>
</feature>
<keyword evidence="2" id="KW-0547">Nucleotide-binding</keyword>
<gene>
    <name evidence="3" type="ORF">DX908_13115</name>
</gene>
<dbReference type="EMBL" id="QUQO01000001">
    <property type="protein sequence ID" value="RFB06124.1"/>
    <property type="molecule type" value="Genomic_DNA"/>
</dbReference>
<keyword evidence="2" id="KW-0274">FAD</keyword>
<dbReference type="InterPro" id="IPR033856">
    <property type="entry name" value="Trp_halogen"/>
</dbReference>
<dbReference type="InterPro" id="IPR006905">
    <property type="entry name" value="Flavin_halogenase"/>
</dbReference>
<dbReference type="Pfam" id="PF04820">
    <property type="entry name" value="Trp_halogenase"/>
    <property type="match status" value="1"/>
</dbReference>
<dbReference type="GO" id="GO:0000166">
    <property type="term" value="F:nucleotide binding"/>
    <property type="evidence" value="ECO:0007669"/>
    <property type="project" value="UniProtKB-KW"/>
</dbReference>